<dbReference type="PANTHER" id="PTHR13887:SF56">
    <property type="entry name" value="THIOREDOXIN-LIKE REDUCTASE RV2466C"/>
    <property type="match status" value="1"/>
</dbReference>
<keyword evidence="3" id="KW-0732">Signal</keyword>
<reference evidence="5 6" key="1">
    <citation type="submission" date="2017-02" db="EMBL/GenBank/DDBJ databases">
        <authorList>
            <person name="Peterson S.W."/>
        </authorList>
    </citation>
    <scope>NUCLEOTIDE SEQUENCE [LARGE SCALE GENOMIC DNA]</scope>
    <source>
        <strain evidence="5 6">S285</strain>
    </source>
</reference>
<dbReference type="STRING" id="655015.B1812_10105"/>
<dbReference type="RefSeq" id="WP_085771469.1">
    <property type="nucleotide sequence ID" value="NZ_AP027149.1"/>
</dbReference>
<comment type="similarity">
    <text evidence="2">Belongs to the thioredoxin family. DsbA subfamily.</text>
</comment>
<evidence type="ECO:0000256" key="1">
    <source>
        <dbReference type="ARBA" id="ARBA00003565"/>
    </source>
</evidence>
<evidence type="ECO:0000256" key="2">
    <source>
        <dbReference type="ARBA" id="ARBA00005791"/>
    </source>
</evidence>
<feature type="chain" id="PRO_5013094433" evidence="3">
    <location>
        <begin position="31"/>
        <end position="218"/>
    </location>
</feature>
<dbReference type="PANTHER" id="PTHR13887">
    <property type="entry name" value="GLUTATHIONE S-TRANSFERASE KAPPA"/>
    <property type="match status" value="1"/>
</dbReference>
<gene>
    <name evidence="5" type="ORF">B1812_10105</name>
</gene>
<evidence type="ECO:0000313" key="5">
    <source>
        <dbReference type="EMBL" id="ARN81371.1"/>
    </source>
</evidence>
<dbReference type="OrthoDB" id="8478320at2"/>
<dbReference type="KEGG" id="mbry:B1812_10105"/>
<accession>A0A1W6MUU0</accession>
<feature type="signal peptide" evidence="3">
    <location>
        <begin position="1"/>
        <end position="30"/>
    </location>
</feature>
<sequence>MTIKKLAPSRRFVLAAALTLALPLTAPAQAEKTETKVPLVELLAPQALPDIVEGKADAPVVIVEYASMTCSHCAAFHNDVYPTLKKDFIDTGKVKFILREFPLDERAAAAFMLARALGDKRDAAVDFLFAQQKNWAFTETPFESLANAVKQLGIGQEKFEETLKDEKLQKAIYAVAEQGQKFGVNATPTFFVNGVKLDGRMDVAALPKIIDDAGKTGK</sequence>
<dbReference type="InterPro" id="IPR013766">
    <property type="entry name" value="Thioredoxin_domain"/>
</dbReference>
<protein>
    <submittedName>
        <fullName evidence="5">Disulfide bond formation protein DsbA</fullName>
    </submittedName>
</protein>
<dbReference type="Gene3D" id="3.40.30.10">
    <property type="entry name" value="Glutaredoxin"/>
    <property type="match status" value="1"/>
</dbReference>
<evidence type="ECO:0000256" key="3">
    <source>
        <dbReference type="SAM" id="SignalP"/>
    </source>
</evidence>
<dbReference type="SUPFAM" id="SSF52833">
    <property type="entry name" value="Thioredoxin-like"/>
    <property type="match status" value="1"/>
</dbReference>
<keyword evidence="6" id="KW-1185">Reference proteome</keyword>
<dbReference type="InterPro" id="IPR012336">
    <property type="entry name" value="Thioredoxin-like_fold"/>
</dbReference>
<dbReference type="Proteomes" id="UP000193978">
    <property type="component" value="Chromosome"/>
</dbReference>
<proteinExistence type="inferred from homology"/>
<dbReference type="Pfam" id="PF13462">
    <property type="entry name" value="Thioredoxin_4"/>
    <property type="match status" value="1"/>
</dbReference>
<dbReference type="PROSITE" id="PS51352">
    <property type="entry name" value="THIOREDOXIN_2"/>
    <property type="match status" value="1"/>
</dbReference>
<organism evidence="5 6">
    <name type="scientific">Methylocystis bryophila</name>
    <dbReference type="NCBI Taxonomy" id="655015"/>
    <lineage>
        <taxon>Bacteria</taxon>
        <taxon>Pseudomonadati</taxon>
        <taxon>Pseudomonadota</taxon>
        <taxon>Alphaproteobacteria</taxon>
        <taxon>Hyphomicrobiales</taxon>
        <taxon>Methylocystaceae</taxon>
        <taxon>Methylocystis</taxon>
    </lineage>
</organism>
<evidence type="ECO:0000313" key="6">
    <source>
        <dbReference type="Proteomes" id="UP000193978"/>
    </source>
</evidence>
<evidence type="ECO:0000259" key="4">
    <source>
        <dbReference type="PROSITE" id="PS51352"/>
    </source>
</evidence>
<feature type="domain" description="Thioredoxin" evidence="4">
    <location>
        <begin position="15"/>
        <end position="215"/>
    </location>
</feature>
<dbReference type="EMBL" id="CP019948">
    <property type="protein sequence ID" value="ARN81371.1"/>
    <property type="molecule type" value="Genomic_DNA"/>
</dbReference>
<dbReference type="InterPro" id="IPR036249">
    <property type="entry name" value="Thioredoxin-like_sf"/>
</dbReference>
<dbReference type="CDD" id="cd02972">
    <property type="entry name" value="DsbA_family"/>
    <property type="match status" value="1"/>
</dbReference>
<dbReference type="AlphaFoldDB" id="A0A1W6MUU0"/>
<name>A0A1W6MUU0_9HYPH</name>
<comment type="function">
    <text evidence="1">May be required for disulfide bond formation in some proteins.</text>
</comment>